<dbReference type="PANTHER" id="PTHR46101:SF2">
    <property type="entry name" value="SERINE DECARBOXYLASE"/>
    <property type="match status" value="1"/>
</dbReference>
<keyword evidence="3" id="KW-0210">Decarboxylase</keyword>
<evidence type="ECO:0000256" key="5">
    <source>
        <dbReference type="ARBA" id="ARBA00023239"/>
    </source>
</evidence>
<gene>
    <name evidence="8" type="ORF">AOQ72_16105</name>
</gene>
<evidence type="ECO:0000313" key="8">
    <source>
        <dbReference type="EMBL" id="KRP98847.1"/>
    </source>
</evidence>
<comment type="cofactor">
    <cofactor evidence="1 6 7">
        <name>pyridoxal 5'-phosphate</name>
        <dbReference type="ChEBI" id="CHEBI:597326"/>
    </cofactor>
</comment>
<dbReference type="InterPro" id="IPR021115">
    <property type="entry name" value="Pyridoxal-P_BS"/>
</dbReference>
<dbReference type="Proteomes" id="UP000051380">
    <property type="component" value="Unassembled WGS sequence"/>
</dbReference>
<sequence>MLDQQHKRRIDDLFEAMKAANESFLGYPFAKGSSYESLWRFMAVSGNNFGDPFGPQSYRVNSRILECEVIEFFARLFRAAPSETWGYVTSGGTEGNTYGLYLGRELFPNGVGYFSRDTHSSVSKAVRLLRLEHVVVQVAGSGEIDYDDLARQASRFRHRPAIVVANTGTTMKEGKDDVSKVRQVLNGAGLEEIYIHSDAALCGPYAPFQNPRTPFDFLDGVDSIMLSGHKFFGAPVPCGVVLARKEHVQRVLRTSNSADATLSGSRSAYTPIVLWYAIRKLGIEGIKRTFEQCEGLAGYAVDQLRTRGTNAWRNPSSLTVVLPPVDERLGAKWQITTQDVSRVVVTPGTTKKQIDALVEAMTIDR</sequence>
<evidence type="ECO:0000256" key="2">
    <source>
        <dbReference type="ARBA" id="ARBA00009533"/>
    </source>
</evidence>
<dbReference type="EMBL" id="LJYF01000016">
    <property type="protein sequence ID" value="KRP98847.1"/>
    <property type="molecule type" value="Genomic_DNA"/>
</dbReference>
<proteinExistence type="inferred from homology"/>
<dbReference type="AlphaFoldDB" id="A0A0R3CM77"/>
<protein>
    <submittedName>
        <fullName evidence="8">Histidine decarboxylase</fullName>
        <ecNumber evidence="8">4.1.1.22</ecNumber>
    </submittedName>
</protein>
<dbReference type="EC" id="4.1.1.22" evidence="8"/>
<comment type="caution">
    <text evidence="8">The sequence shown here is derived from an EMBL/GenBank/DDBJ whole genome shotgun (WGS) entry which is preliminary data.</text>
</comment>
<dbReference type="GO" id="GO:0004398">
    <property type="term" value="F:histidine decarboxylase activity"/>
    <property type="evidence" value="ECO:0007669"/>
    <property type="project" value="UniProtKB-EC"/>
</dbReference>
<evidence type="ECO:0000256" key="1">
    <source>
        <dbReference type="ARBA" id="ARBA00001933"/>
    </source>
</evidence>
<dbReference type="PANTHER" id="PTHR46101">
    <property type="match status" value="1"/>
</dbReference>
<keyword evidence="4 6" id="KW-0663">Pyridoxal phosphate</keyword>
<dbReference type="SUPFAM" id="SSF53383">
    <property type="entry name" value="PLP-dependent transferases"/>
    <property type="match status" value="1"/>
</dbReference>
<dbReference type="Gene3D" id="3.40.640.10">
    <property type="entry name" value="Type I PLP-dependent aspartate aminotransferase-like (Major domain)"/>
    <property type="match status" value="1"/>
</dbReference>
<organism evidence="8 9">
    <name type="scientific">Bradyrhizobium yuanmingense</name>
    <dbReference type="NCBI Taxonomy" id="108015"/>
    <lineage>
        <taxon>Bacteria</taxon>
        <taxon>Pseudomonadati</taxon>
        <taxon>Pseudomonadota</taxon>
        <taxon>Alphaproteobacteria</taxon>
        <taxon>Hyphomicrobiales</taxon>
        <taxon>Nitrobacteraceae</taxon>
        <taxon>Bradyrhizobium</taxon>
    </lineage>
</organism>
<evidence type="ECO:0000256" key="6">
    <source>
        <dbReference type="PIRSR" id="PIRSR602129-50"/>
    </source>
</evidence>
<dbReference type="InterPro" id="IPR015424">
    <property type="entry name" value="PyrdxlP-dep_Trfase"/>
</dbReference>
<accession>A0A0R3CM77</accession>
<comment type="similarity">
    <text evidence="2 7">Belongs to the group II decarboxylase family.</text>
</comment>
<dbReference type="RefSeq" id="WP_057027259.1">
    <property type="nucleotide sequence ID" value="NZ_LJYF01000016.1"/>
</dbReference>
<dbReference type="GO" id="GO:0019752">
    <property type="term" value="P:carboxylic acid metabolic process"/>
    <property type="evidence" value="ECO:0007669"/>
    <property type="project" value="InterPro"/>
</dbReference>
<dbReference type="PROSITE" id="PS00392">
    <property type="entry name" value="DDC_GAD_HDC_YDC"/>
    <property type="match status" value="1"/>
</dbReference>
<evidence type="ECO:0000256" key="3">
    <source>
        <dbReference type="ARBA" id="ARBA00022793"/>
    </source>
</evidence>
<evidence type="ECO:0000256" key="4">
    <source>
        <dbReference type="ARBA" id="ARBA00022898"/>
    </source>
</evidence>
<dbReference type="OrthoDB" id="9803665at2"/>
<keyword evidence="5 7" id="KW-0456">Lyase</keyword>
<dbReference type="NCBIfam" id="NF002748">
    <property type="entry name" value="PRK02769.1"/>
    <property type="match status" value="1"/>
</dbReference>
<dbReference type="Pfam" id="PF00282">
    <property type="entry name" value="Pyridoxal_deC"/>
    <property type="match status" value="1"/>
</dbReference>
<dbReference type="InterPro" id="IPR015421">
    <property type="entry name" value="PyrdxlP-dep_Trfase_major"/>
</dbReference>
<dbReference type="GO" id="GO:0030170">
    <property type="term" value="F:pyridoxal phosphate binding"/>
    <property type="evidence" value="ECO:0007669"/>
    <property type="project" value="InterPro"/>
</dbReference>
<feature type="modified residue" description="N6-(pyridoxal phosphate)lysine" evidence="6">
    <location>
        <position position="230"/>
    </location>
</feature>
<evidence type="ECO:0000313" key="9">
    <source>
        <dbReference type="Proteomes" id="UP000051380"/>
    </source>
</evidence>
<evidence type="ECO:0000256" key="7">
    <source>
        <dbReference type="RuleBase" id="RU000382"/>
    </source>
</evidence>
<dbReference type="InterPro" id="IPR002129">
    <property type="entry name" value="PyrdxlP-dep_de-COase"/>
</dbReference>
<reference evidence="8 9" key="1">
    <citation type="submission" date="2015-09" db="EMBL/GenBank/DDBJ databases">
        <title>Draft Genome Sequence of the Strain BR 3267 (Bradyrhizobium yuanmingense) recommended as inoculant for cowpea in Brazil.</title>
        <authorList>
            <person name="Simoes-Araujo J.L."/>
            <person name="Zilli J.E."/>
        </authorList>
    </citation>
    <scope>NUCLEOTIDE SEQUENCE [LARGE SCALE GENOMIC DNA]</scope>
    <source>
        <strain evidence="8 9">BR3267</strain>
    </source>
</reference>
<name>A0A0R3CM77_9BRAD</name>
<dbReference type="InterPro" id="IPR051151">
    <property type="entry name" value="Group_II_Decarboxylase"/>
</dbReference>